<protein>
    <recommendedName>
        <fullName evidence="1">Condensation domain-containing protein</fullName>
    </recommendedName>
</protein>
<evidence type="ECO:0000313" key="3">
    <source>
        <dbReference type="Proteomes" id="UP000334990"/>
    </source>
</evidence>
<name>A0A5M3VPJ2_9ACTN</name>
<dbReference type="PANTHER" id="PTHR45527:SF1">
    <property type="entry name" value="FATTY ACID SYNTHASE"/>
    <property type="match status" value="1"/>
</dbReference>
<dbReference type="AlphaFoldDB" id="A0A5M3VPJ2"/>
<dbReference type="GO" id="GO:0008610">
    <property type="term" value="P:lipid biosynthetic process"/>
    <property type="evidence" value="ECO:0007669"/>
    <property type="project" value="UniProtKB-ARBA"/>
</dbReference>
<keyword evidence="3" id="KW-1185">Reference proteome</keyword>
<evidence type="ECO:0000313" key="2">
    <source>
        <dbReference type="EMBL" id="GER98704.1"/>
    </source>
</evidence>
<dbReference type="Pfam" id="PF00668">
    <property type="entry name" value="Condensation"/>
    <property type="match status" value="1"/>
</dbReference>
<dbReference type="Gene3D" id="3.30.559.30">
    <property type="entry name" value="Nonribosomal peptide synthetase, condensation domain"/>
    <property type="match status" value="1"/>
</dbReference>
<organism evidence="2 3">
    <name type="scientific">Acrocarpospora corrugata</name>
    <dbReference type="NCBI Taxonomy" id="35763"/>
    <lineage>
        <taxon>Bacteria</taxon>
        <taxon>Bacillati</taxon>
        <taxon>Actinomycetota</taxon>
        <taxon>Actinomycetes</taxon>
        <taxon>Streptosporangiales</taxon>
        <taxon>Streptosporangiaceae</taxon>
        <taxon>Acrocarpospora</taxon>
    </lineage>
</organism>
<dbReference type="SUPFAM" id="SSF52777">
    <property type="entry name" value="CoA-dependent acyltransferases"/>
    <property type="match status" value="2"/>
</dbReference>
<dbReference type="GO" id="GO:0043041">
    <property type="term" value="P:amino acid activation for nonribosomal peptide biosynthetic process"/>
    <property type="evidence" value="ECO:0007669"/>
    <property type="project" value="TreeGrafter"/>
</dbReference>
<dbReference type="Proteomes" id="UP000334990">
    <property type="component" value="Unassembled WGS sequence"/>
</dbReference>
<accession>A0A5M3VPJ2</accession>
<proteinExistence type="predicted"/>
<dbReference type="GO" id="GO:0009366">
    <property type="term" value="C:enterobactin synthetase complex"/>
    <property type="evidence" value="ECO:0007669"/>
    <property type="project" value="TreeGrafter"/>
</dbReference>
<dbReference type="Gene3D" id="3.30.559.10">
    <property type="entry name" value="Chloramphenicol acetyltransferase-like domain"/>
    <property type="match status" value="1"/>
</dbReference>
<dbReference type="GO" id="GO:0031177">
    <property type="term" value="F:phosphopantetheine binding"/>
    <property type="evidence" value="ECO:0007669"/>
    <property type="project" value="TreeGrafter"/>
</dbReference>
<reference evidence="2 3" key="1">
    <citation type="submission" date="2019-10" db="EMBL/GenBank/DDBJ databases">
        <title>Whole genome shotgun sequence of Acrocarpospora corrugata NBRC 13972.</title>
        <authorList>
            <person name="Ichikawa N."/>
            <person name="Kimura A."/>
            <person name="Kitahashi Y."/>
            <person name="Komaki H."/>
            <person name="Oguchi A."/>
        </authorList>
    </citation>
    <scope>NUCLEOTIDE SEQUENCE [LARGE SCALE GENOMIC DNA]</scope>
    <source>
        <strain evidence="2 3">NBRC 13972</strain>
    </source>
</reference>
<dbReference type="GO" id="GO:0005829">
    <property type="term" value="C:cytosol"/>
    <property type="evidence" value="ECO:0007669"/>
    <property type="project" value="TreeGrafter"/>
</dbReference>
<comment type="caution">
    <text evidence="2">The sequence shown here is derived from an EMBL/GenBank/DDBJ whole genome shotgun (WGS) entry which is preliminary data.</text>
</comment>
<dbReference type="OrthoDB" id="3802848at2"/>
<dbReference type="RefSeq" id="WP_155335135.1">
    <property type="nucleotide sequence ID" value="NZ_BAAABN010000078.1"/>
</dbReference>
<gene>
    <name evidence="2" type="ORF">Acor_07670</name>
</gene>
<dbReference type="PANTHER" id="PTHR45527">
    <property type="entry name" value="NONRIBOSOMAL PEPTIDE SYNTHETASE"/>
    <property type="match status" value="1"/>
</dbReference>
<dbReference type="InterPro" id="IPR023213">
    <property type="entry name" value="CAT-like_dom_sf"/>
</dbReference>
<feature type="domain" description="Condensation" evidence="1">
    <location>
        <begin position="38"/>
        <end position="457"/>
    </location>
</feature>
<evidence type="ECO:0000259" key="1">
    <source>
        <dbReference type="Pfam" id="PF00668"/>
    </source>
</evidence>
<dbReference type="CDD" id="cd19531">
    <property type="entry name" value="LCL_NRPS-like"/>
    <property type="match status" value="1"/>
</dbReference>
<dbReference type="EMBL" id="BLAD01000037">
    <property type="protein sequence ID" value="GER98704.1"/>
    <property type="molecule type" value="Genomic_DNA"/>
</dbReference>
<dbReference type="InterPro" id="IPR001242">
    <property type="entry name" value="Condensation_dom"/>
</dbReference>
<dbReference type="GO" id="GO:0047527">
    <property type="term" value="F:2,3-dihydroxybenzoate-serine ligase activity"/>
    <property type="evidence" value="ECO:0007669"/>
    <property type="project" value="TreeGrafter"/>
</dbReference>
<dbReference type="GO" id="GO:0009239">
    <property type="term" value="P:enterobactin biosynthetic process"/>
    <property type="evidence" value="ECO:0007669"/>
    <property type="project" value="TreeGrafter"/>
</dbReference>
<sequence>MTPEDRTQLVKRLAGLPPARREALLRSLAEQADGMAWPLSSGQERLWFLSRFDPADTGYHIMWHVRLHGEVNHAGLVWAFSRIVARHEVLRTRFLLRNDRPGQVVREPEQVPVERMPGGEAAVAGFVNRPFDLSRDLPIRVALIEDGDAHLLCMVIHHIAADAWSLDVLMRELAECYAAYRENREPVLAALPLQYRHFAVWERKRQDQQRLDWWTRWLTGVPVLDLPVDMARPKRWSGPAVREYVAVPDDATTRLEELAREERCTQFMALVVAFQASMGLLAGQDDFCVGVPVAGRSRAEFAPLIGCFSNTIALRADLSGDPTFRELLRRARGPFMRALQNADAPFERVLNAVQPARDLSRPPLCQVVFNLTHDLPKADLFRTTLGDLRVETCEPLRVTQARAEVFGEIYRDANGVGGWLEYNSDLFSAETGRLFGEMFSGLVHWAGNHPDLRLSHLKGKR</sequence>